<proteinExistence type="predicted"/>
<name>A0A9X4ANV1_9BACI</name>
<dbReference type="RefSeq" id="WP_272436719.1">
    <property type="nucleotide sequence ID" value="NZ_JAMQKB010000009.1"/>
</dbReference>
<gene>
    <name evidence="1" type="ORF">NC797_10365</name>
</gene>
<accession>A0A9X4ANV1</accession>
<keyword evidence="2" id="KW-1185">Reference proteome</keyword>
<sequence>MVKTIITLLMMIILFLGGTLFGIDQASEGIIQTRGYATADVKEAVQPSRDEAGNVEVELLGKDLQQVTFEEKEQEFQEIESSNFTQKLAGSMEKGVSSFYNLMIQSVYQLVQVFF</sequence>
<reference evidence="1" key="1">
    <citation type="submission" date="2022-06" db="EMBL/GenBank/DDBJ databases">
        <title>Aquibacillus sp. a new bacterium isolated from soil saline samples.</title>
        <authorList>
            <person name="Galisteo C."/>
            <person name="De La Haba R."/>
            <person name="Sanchez-Porro C."/>
            <person name="Ventosa A."/>
        </authorList>
    </citation>
    <scope>NUCLEOTIDE SEQUENCE</scope>
    <source>
        <strain evidence="1">3ASR75-11</strain>
    </source>
</reference>
<organism evidence="1 2">
    <name type="scientific">Terrihalobacillus insolitus</name>
    <dbReference type="NCBI Taxonomy" id="2950438"/>
    <lineage>
        <taxon>Bacteria</taxon>
        <taxon>Bacillati</taxon>
        <taxon>Bacillota</taxon>
        <taxon>Bacilli</taxon>
        <taxon>Bacillales</taxon>
        <taxon>Bacillaceae</taxon>
        <taxon>Terrihalobacillus</taxon>
    </lineage>
</organism>
<protein>
    <submittedName>
        <fullName evidence="1">YqxA family protein</fullName>
    </submittedName>
</protein>
<evidence type="ECO:0000313" key="2">
    <source>
        <dbReference type="Proteomes" id="UP001145050"/>
    </source>
</evidence>
<evidence type="ECO:0000313" key="1">
    <source>
        <dbReference type="EMBL" id="MDC3424913.1"/>
    </source>
</evidence>
<dbReference type="InterPro" id="IPR020534">
    <property type="entry name" value="Uncharacterised_YqxA"/>
</dbReference>
<dbReference type="EMBL" id="JAMQKB010000009">
    <property type="protein sequence ID" value="MDC3424913.1"/>
    <property type="molecule type" value="Genomic_DNA"/>
</dbReference>
<dbReference type="Proteomes" id="UP001145050">
    <property type="component" value="Unassembled WGS sequence"/>
</dbReference>
<dbReference type="Pfam" id="PF12438">
    <property type="entry name" value="DUF3679"/>
    <property type="match status" value="1"/>
</dbReference>
<comment type="caution">
    <text evidence="1">The sequence shown here is derived from an EMBL/GenBank/DDBJ whole genome shotgun (WGS) entry which is preliminary data.</text>
</comment>
<dbReference type="AlphaFoldDB" id="A0A9X4ANV1"/>